<keyword evidence="9 12" id="KW-0406">Ion transport</keyword>
<dbReference type="Pfam" id="PF00876">
    <property type="entry name" value="Innexin"/>
    <property type="match status" value="1"/>
</dbReference>
<keyword evidence="6" id="KW-0303">Gap junction</keyword>
<evidence type="ECO:0000256" key="10">
    <source>
        <dbReference type="ARBA" id="ARBA00023136"/>
    </source>
</evidence>
<protein>
    <recommendedName>
        <fullName evidence="12">Innexin</fullName>
    </recommendedName>
</protein>
<feature type="non-terminal residue" evidence="13">
    <location>
        <position position="1"/>
    </location>
</feature>
<dbReference type="GO" id="GO:0005886">
    <property type="term" value="C:plasma membrane"/>
    <property type="evidence" value="ECO:0007669"/>
    <property type="project" value="UniProtKB-SubCell"/>
</dbReference>
<dbReference type="PRINTS" id="PR01262">
    <property type="entry name" value="INNEXIN"/>
</dbReference>
<feature type="transmembrane region" description="Helical" evidence="12">
    <location>
        <begin position="225"/>
        <end position="250"/>
    </location>
</feature>
<dbReference type="PANTHER" id="PTHR11893:SF37">
    <property type="entry name" value="INNEXIN INX3"/>
    <property type="match status" value="1"/>
</dbReference>
<dbReference type="PANTHER" id="PTHR11893">
    <property type="entry name" value="INNEXIN"/>
    <property type="match status" value="1"/>
</dbReference>
<keyword evidence="3 12" id="KW-0813">Transport</keyword>
<dbReference type="GO" id="GO:0007602">
    <property type="term" value="P:phototransduction"/>
    <property type="evidence" value="ECO:0007669"/>
    <property type="project" value="TreeGrafter"/>
</dbReference>
<evidence type="ECO:0000313" key="13">
    <source>
        <dbReference type="EMBL" id="KAJ9578451.1"/>
    </source>
</evidence>
<sequence length="277" mass="32113">NPIDCLVSDGMRGRERVINTFCWITSTFTLPMHFDKPIGTHVPAPGIGPYVPGEDEVVYHAYYQWVPFILFLQGALFYMPHWIWKNWENGTIRAITTGLRGTYLEEKSERNKQKKLLANYLLRSMHLNDKYATGYLMSELLNISNVVSSNFHTIFLGGAFLTYGLDVLKFTFQDQETRTDPMIAVFPRQTKCTFHKYGSSGTIEQHDALCVLSLNVINEKIFVVLWYWLVILFIITLVSLLFSLVIFLHIPFRKVILERKYNKRFPPNVSKLISKMA</sequence>
<proteinExistence type="inferred from homology"/>
<dbReference type="GO" id="GO:0034220">
    <property type="term" value="P:monoatomic ion transmembrane transport"/>
    <property type="evidence" value="ECO:0007669"/>
    <property type="project" value="UniProtKB-KW"/>
</dbReference>
<comment type="similarity">
    <text evidence="12">Belongs to the pannexin family.</text>
</comment>
<dbReference type="AlphaFoldDB" id="A0AAD7ZDE4"/>
<keyword evidence="5 12" id="KW-0812">Transmembrane</keyword>
<comment type="caution">
    <text evidence="13">The sequence shown here is derived from an EMBL/GenBank/DDBJ whole genome shotgun (WGS) entry which is preliminary data.</text>
</comment>
<keyword evidence="10 12" id="KW-0472">Membrane</keyword>
<dbReference type="InterPro" id="IPR000990">
    <property type="entry name" value="Innexin"/>
</dbReference>
<reference evidence="13" key="2">
    <citation type="submission" date="2023-05" db="EMBL/GenBank/DDBJ databases">
        <authorList>
            <person name="Fouks B."/>
        </authorList>
    </citation>
    <scope>NUCLEOTIDE SEQUENCE</scope>
    <source>
        <strain evidence="13">Stay&amp;Tobe</strain>
        <tissue evidence="13">Testes</tissue>
    </source>
</reference>
<dbReference type="GO" id="GO:0005243">
    <property type="term" value="F:gap junction channel activity"/>
    <property type="evidence" value="ECO:0007669"/>
    <property type="project" value="TreeGrafter"/>
</dbReference>
<accession>A0AAD7ZDE4</accession>
<evidence type="ECO:0000256" key="3">
    <source>
        <dbReference type="ARBA" id="ARBA00022448"/>
    </source>
</evidence>
<keyword evidence="8 12" id="KW-1133">Transmembrane helix</keyword>
<comment type="caution">
    <text evidence="12">Lacks conserved residue(s) required for the propagation of feature annotation.</text>
</comment>
<evidence type="ECO:0000256" key="7">
    <source>
        <dbReference type="ARBA" id="ARBA00022949"/>
    </source>
</evidence>
<feature type="non-terminal residue" evidence="13">
    <location>
        <position position="277"/>
    </location>
</feature>
<organism evidence="13 14">
    <name type="scientific">Diploptera punctata</name>
    <name type="common">Pacific beetle cockroach</name>
    <dbReference type="NCBI Taxonomy" id="6984"/>
    <lineage>
        <taxon>Eukaryota</taxon>
        <taxon>Metazoa</taxon>
        <taxon>Ecdysozoa</taxon>
        <taxon>Arthropoda</taxon>
        <taxon>Hexapoda</taxon>
        <taxon>Insecta</taxon>
        <taxon>Pterygota</taxon>
        <taxon>Neoptera</taxon>
        <taxon>Polyneoptera</taxon>
        <taxon>Dictyoptera</taxon>
        <taxon>Blattodea</taxon>
        <taxon>Blaberoidea</taxon>
        <taxon>Blaberidae</taxon>
        <taxon>Diplopterinae</taxon>
        <taxon>Diploptera</taxon>
    </lineage>
</organism>
<evidence type="ECO:0000256" key="4">
    <source>
        <dbReference type="ARBA" id="ARBA00022475"/>
    </source>
</evidence>
<comment type="function">
    <text evidence="12">Structural component of the gap junctions.</text>
</comment>
<gene>
    <name evidence="12" type="primary">inx</name>
    <name evidence="13" type="ORF">L9F63_005321</name>
</gene>
<dbReference type="EMBL" id="JASPKZ010008878">
    <property type="protein sequence ID" value="KAJ9578451.1"/>
    <property type="molecule type" value="Genomic_DNA"/>
</dbReference>
<keyword evidence="7" id="KW-0965">Cell junction</keyword>
<evidence type="ECO:0000256" key="2">
    <source>
        <dbReference type="ARBA" id="ARBA00004651"/>
    </source>
</evidence>
<dbReference type="PROSITE" id="PS51013">
    <property type="entry name" value="PANNEXIN"/>
    <property type="match status" value="1"/>
</dbReference>
<evidence type="ECO:0000256" key="11">
    <source>
        <dbReference type="ARBA" id="ARBA00023303"/>
    </source>
</evidence>
<evidence type="ECO:0000256" key="1">
    <source>
        <dbReference type="ARBA" id="ARBA00004610"/>
    </source>
</evidence>
<dbReference type="Proteomes" id="UP001233999">
    <property type="component" value="Unassembled WGS sequence"/>
</dbReference>
<evidence type="ECO:0000256" key="12">
    <source>
        <dbReference type="RuleBase" id="RU010713"/>
    </source>
</evidence>
<evidence type="ECO:0000256" key="9">
    <source>
        <dbReference type="ARBA" id="ARBA00023065"/>
    </source>
</evidence>
<comment type="subcellular location">
    <subcellularLocation>
        <location evidence="1">Cell junction</location>
        <location evidence="1">Gap junction</location>
    </subcellularLocation>
    <subcellularLocation>
        <location evidence="2 12">Cell membrane</location>
        <topology evidence="2 12">Multi-pass membrane protein</topology>
    </subcellularLocation>
</comment>
<keyword evidence="4" id="KW-1003">Cell membrane</keyword>
<name>A0AAD7ZDE4_DIPPU</name>
<reference evidence="13" key="1">
    <citation type="journal article" date="2023" name="IScience">
        <title>Live-bearing cockroach genome reveals convergent evolutionary mechanisms linked to viviparity in insects and beyond.</title>
        <authorList>
            <person name="Fouks B."/>
            <person name="Harrison M.C."/>
            <person name="Mikhailova A.A."/>
            <person name="Marchal E."/>
            <person name="English S."/>
            <person name="Carruthers M."/>
            <person name="Jennings E.C."/>
            <person name="Chiamaka E.L."/>
            <person name="Frigard R.A."/>
            <person name="Pippel M."/>
            <person name="Attardo G.M."/>
            <person name="Benoit J.B."/>
            <person name="Bornberg-Bauer E."/>
            <person name="Tobe S.S."/>
        </authorList>
    </citation>
    <scope>NUCLEOTIDE SEQUENCE</scope>
    <source>
        <strain evidence="13">Stay&amp;Tobe</strain>
    </source>
</reference>
<keyword evidence="11 12" id="KW-0407">Ion channel</keyword>
<dbReference type="GO" id="GO:0005921">
    <property type="term" value="C:gap junction"/>
    <property type="evidence" value="ECO:0007669"/>
    <property type="project" value="UniProtKB-SubCell"/>
</dbReference>
<evidence type="ECO:0000256" key="8">
    <source>
        <dbReference type="ARBA" id="ARBA00022989"/>
    </source>
</evidence>
<evidence type="ECO:0000256" key="5">
    <source>
        <dbReference type="ARBA" id="ARBA00022692"/>
    </source>
</evidence>
<evidence type="ECO:0000256" key="6">
    <source>
        <dbReference type="ARBA" id="ARBA00022868"/>
    </source>
</evidence>
<evidence type="ECO:0000313" key="14">
    <source>
        <dbReference type="Proteomes" id="UP001233999"/>
    </source>
</evidence>
<keyword evidence="14" id="KW-1185">Reference proteome</keyword>